<dbReference type="AlphaFoldDB" id="A0A7J0CDY6"/>
<feature type="transmembrane region" description="Helical" evidence="1">
    <location>
        <begin position="25"/>
        <end position="47"/>
    </location>
</feature>
<evidence type="ECO:0000256" key="1">
    <source>
        <dbReference type="SAM" id="Phobius"/>
    </source>
</evidence>
<dbReference type="EMBL" id="BLWC01000001">
    <property type="protein sequence ID" value="GFN00732.1"/>
    <property type="molecule type" value="Genomic_DNA"/>
</dbReference>
<reference evidence="2 4" key="1">
    <citation type="submission" date="2020-05" db="EMBL/GenBank/DDBJ databases">
        <title>Whole genome shotgun sequence of Streptomyces fulvorobeus NBRC 15897.</title>
        <authorList>
            <person name="Komaki H."/>
            <person name="Tamura T."/>
        </authorList>
    </citation>
    <scope>NUCLEOTIDE SEQUENCE [LARGE SCALE GENOMIC DNA]</scope>
    <source>
        <strain evidence="2 4">NBRC 15897</strain>
    </source>
</reference>
<evidence type="ECO:0000313" key="4">
    <source>
        <dbReference type="Proteomes" id="UP000498980"/>
    </source>
</evidence>
<evidence type="ECO:0000313" key="5">
    <source>
        <dbReference type="Proteomes" id="UP000530403"/>
    </source>
</evidence>
<comment type="caution">
    <text evidence="2">The sequence shown here is derived from an EMBL/GenBank/DDBJ whole genome shotgun (WGS) entry which is preliminary data.</text>
</comment>
<organism evidence="2 4">
    <name type="scientific">Streptomyces fulvorobeus</name>
    <dbReference type="NCBI Taxonomy" id="284028"/>
    <lineage>
        <taxon>Bacteria</taxon>
        <taxon>Bacillati</taxon>
        <taxon>Actinomycetota</taxon>
        <taxon>Actinomycetes</taxon>
        <taxon>Kitasatosporales</taxon>
        <taxon>Streptomycetaceae</taxon>
        <taxon>Streptomyces</taxon>
    </lineage>
</organism>
<protein>
    <submittedName>
        <fullName evidence="2">Uncharacterized protein</fullName>
    </submittedName>
</protein>
<reference evidence="3 5" key="2">
    <citation type="submission" date="2020-07" db="EMBL/GenBank/DDBJ databases">
        <title>Sequencing the genomes of 1000 actinobacteria strains.</title>
        <authorList>
            <person name="Klenk H.-P."/>
        </authorList>
    </citation>
    <scope>NUCLEOTIDE SEQUENCE [LARGE SCALE GENOMIC DNA]</scope>
    <source>
        <strain evidence="3 5">DSM 41455</strain>
    </source>
</reference>
<keyword evidence="1" id="KW-0812">Transmembrane</keyword>
<keyword evidence="1" id="KW-1133">Transmembrane helix</keyword>
<dbReference type="Proteomes" id="UP000498980">
    <property type="component" value="Unassembled WGS sequence"/>
</dbReference>
<dbReference type="RefSeq" id="WP_173316954.1">
    <property type="nucleotide sequence ID" value="NZ_BAAAUE010000022.1"/>
</dbReference>
<evidence type="ECO:0000313" key="3">
    <source>
        <dbReference type="EMBL" id="NYE44217.1"/>
    </source>
</evidence>
<feature type="transmembrane region" description="Helical" evidence="1">
    <location>
        <begin position="59"/>
        <end position="81"/>
    </location>
</feature>
<gene>
    <name evidence="3" type="ORF">HEB29_005228</name>
    <name evidence="2" type="ORF">Sfulv_55420</name>
</gene>
<name>A0A7J0CDY6_9ACTN</name>
<sequence>MTEFSTRGMTAAQFRKASAEAAQRAKFVAAFTGCVVILATLPIQGWVTMLVMGAIHGAYPAVAAIGYGTSVLFVLGANLLVGFTRRLFRK</sequence>
<keyword evidence="1" id="KW-0472">Membrane</keyword>
<proteinExistence type="predicted"/>
<keyword evidence="4" id="KW-1185">Reference proteome</keyword>
<dbReference type="Proteomes" id="UP000530403">
    <property type="component" value="Unassembled WGS sequence"/>
</dbReference>
<evidence type="ECO:0000313" key="2">
    <source>
        <dbReference type="EMBL" id="GFN00732.1"/>
    </source>
</evidence>
<accession>A0A7J0CDY6</accession>
<dbReference type="EMBL" id="JACCCF010000001">
    <property type="protein sequence ID" value="NYE44217.1"/>
    <property type="molecule type" value="Genomic_DNA"/>
</dbReference>